<dbReference type="RefSeq" id="WP_187332991.1">
    <property type="nucleotide sequence ID" value="NZ_CP060490.1"/>
</dbReference>
<evidence type="ECO:0000256" key="2">
    <source>
        <dbReference type="ARBA" id="ARBA00022475"/>
    </source>
</evidence>
<dbReference type="InterPro" id="IPR001851">
    <property type="entry name" value="ABC_transp_permease"/>
</dbReference>
<dbReference type="AlphaFoldDB" id="A0A7G9B4A9"/>
<accession>A0A7G9B4A9</accession>
<keyword evidence="8" id="KW-1185">Reference proteome</keyword>
<feature type="transmembrane region" description="Helical" evidence="6">
    <location>
        <begin position="12"/>
        <end position="34"/>
    </location>
</feature>
<feature type="transmembrane region" description="Helical" evidence="6">
    <location>
        <begin position="290"/>
        <end position="306"/>
    </location>
</feature>
<feature type="transmembrane region" description="Helical" evidence="6">
    <location>
        <begin position="156"/>
        <end position="178"/>
    </location>
</feature>
<dbReference type="Proteomes" id="UP000515960">
    <property type="component" value="Chromosome"/>
</dbReference>
<dbReference type="PANTHER" id="PTHR43370">
    <property type="entry name" value="SUGAR ABC TRANSPORTER INTEGRAL MEMBRANE PROTEIN-RELATED"/>
    <property type="match status" value="1"/>
</dbReference>
<sequence>MFSLLIERILTAEFFFSVLRITAPILFATLGAVVAEKAGISNIGLEGIMMVSALFGSLSCYWTGSWFVGVLVALLLGTLMGLVMGFFAFNLKTDIILVGIAMNMVGSGGTLFLVKVITNLTEGKALASTTSLITKNLQIPSWDIPLIRNIPLVGDILSGHCILTYLAFLLVFLTWVMLYKTSLGLNIRSVGENPNAAASVGVSVLKIKYVGIAFSGAMAGFGGAFMSMYYAMGWSQDMVAGRGFIALAAQAMGAGEPLGSMLSALVFGFAQALGIKVSALGADSNLVSPIPYLVTILGLVVFALATRRRIRRQHSAAALAEAAKRG</sequence>
<comment type="subcellular location">
    <subcellularLocation>
        <location evidence="1">Cell membrane</location>
        <topology evidence="1">Multi-pass membrane protein</topology>
    </subcellularLocation>
</comment>
<dbReference type="CDD" id="cd06580">
    <property type="entry name" value="TM_PBP1_transp_TpRbsC_like"/>
    <property type="match status" value="1"/>
</dbReference>
<keyword evidence="2" id="KW-1003">Cell membrane</keyword>
<dbReference type="Pfam" id="PF02653">
    <property type="entry name" value="BPD_transp_2"/>
    <property type="match status" value="1"/>
</dbReference>
<dbReference type="PANTHER" id="PTHR43370:SF1">
    <property type="entry name" value="GUANOSINE ABC TRANSPORTER PERMEASE PROTEIN NUPQ"/>
    <property type="match status" value="1"/>
</dbReference>
<reference evidence="7 8" key="1">
    <citation type="submission" date="2020-08" db="EMBL/GenBank/DDBJ databases">
        <authorList>
            <person name="Liu C."/>
            <person name="Sun Q."/>
        </authorList>
    </citation>
    <scope>NUCLEOTIDE SEQUENCE [LARGE SCALE GENOMIC DNA]</scope>
    <source>
        <strain evidence="7 8">NSJ-62</strain>
    </source>
</reference>
<evidence type="ECO:0000313" key="8">
    <source>
        <dbReference type="Proteomes" id="UP000515960"/>
    </source>
</evidence>
<dbReference type="EMBL" id="CP060490">
    <property type="protein sequence ID" value="QNL44390.1"/>
    <property type="molecule type" value="Genomic_DNA"/>
</dbReference>
<keyword evidence="5 6" id="KW-0472">Membrane</keyword>
<feature type="transmembrane region" description="Helical" evidence="6">
    <location>
        <begin position="95"/>
        <end position="114"/>
    </location>
</feature>
<feature type="transmembrane region" description="Helical" evidence="6">
    <location>
        <begin position="244"/>
        <end position="270"/>
    </location>
</feature>
<feature type="transmembrane region" description="Helical" evidence="6">
    <location>
        <begin position="40"/>
        <end position="59"/>
    </location>
</feature>
<keyword evidence="3 6" id="KW-0812">Transmembrane</keyword>
<evidence type="ECO:0000256" key="5">
    <source>
        <dbReference type="ARBA" id="ARBA00023136"/>
    </source>
</evidence>
<dbReference type="KEGG" id="ohi:H8790_13280"/>
<protein>
    <submittedName>
        <fullName evidence="7">ABC transporter permease</fullName>
    </submittedName>
</protein>
<gene>
    <name evidence="7" type="ORF">H8790_13280</name>
</gene>
<dbReference type="GO" id="GO:0022857">
    <property type="term" value="F:transmembrane transporter activity"/>
    <property type="evidence" value="ECO:0007669"/>
    <property type="project" value="InterPro"/>
</dbReference>
<proteinExistence type="predicted"/>
<evidence type="ECO:0000256" key="3">
    <source>
        <dbReference type="ARBA" id="ARBA00022692"/>
    </source>
</evidence>
<evidence type="ECO:0000256" key="1">
    <source>
        <dbReference type="ARBA" id="ARBA00004651"/>
    </source>
</evidence>
<evidence type="ECO:0000313" key="7">
    <source>
        <dbReference type="EMBL" id="QNL44390.1"/>
    </source>
</evidence>
<feature type="transmembrane region" description="Helical" evidence="6">
    <location>
        <begin position="209"/>
        <end position="232"/>
    </location>
</feature>
<evidence type="ECO:0000256" key="6">
    <source>
        <dbReference type="SAM" id="Phobius"/>
    </source>
</evidence>
<evidence type="ECO:0000256" key="4">
    <source>
        <dbReference type="ARBA" id="ARBA00022989"/>
    </source>
</evidence>
<feature type="transmembrane region" description="Helical" evidence="6">
    <location>
        <begin position="66"/>
        <end position="89"/>
    </location>
</feature>
<keyword evidence="4 6" id="KW-1133">Transmembrane helix</keyword>
<organism evidence="7 8">
    <name type="scientific">Oscillibacter hominis</name>
    <dbReference type="NCBI Taxonomy" id="2763056"/>
    <lineage>
        <taxon>Bacteria</taxon>
        <taxon>Bacillati</taxon>
        <taxon>Bacillota</taxon>
        <taxon>Clostridia</taxon>
        <taxon>Eubacteriales</taxon>
        <taxon>Oscillospiraceae</taxon>
        <taxon>Oscillibacter</taxon>
    </lineage>
</organism>
<dbReference type="GO" id="GO:0005886">
    <property type="term" value="C:plasma membrane"/>
    <property type="evidence" value="ECO:0007669"/>
    <property type="project" value="UniProtKB-SubCell"/>
</dbReference>
<name>A0A7G9B4A9_9FIRM</name>